<accession>A0A811T7G9</accession>
<dbReference type="SUPFAM" id="SSF56112">
    <property type="entry name" value="Protein kinase-like (PK-like)"/>
    <property type="match status" value="1"/>
</dbReference>
<dbReference type="AlphaFoldDB" id="A0A811T7G9"/>
<feature type="domain" description="Protein kinase" evidence="1">
    <location>
        <begin position="110"/>
        <end position="432"/>
    </location>
</feature>
<evidence type="ECO:0000259" key="1">
    <source>
        <dbReference type="PROSITE" id="PS50011"/>
    </source>
</evidence>
<dbReference type="Proteomes" id="UP000606624">
    <property type="component" value="Unassembled WGS sequence"/>
</dbReference>
<organism evidence="2 4">
    <name type="scientific">Candidatus Argoarchaeum ethanivorans</name>
    <dbReference type="NCBI Taxonomy" id="2608793"/>
    <lineage>
        <taxon>Archaea</taxon>
        <taxon>Methanobacteriati</taxon>
        <taxon>Methanobacteriota</taxon>
        <taxon>Stenosarchaea group</taxon>
        <taxon>Methanomicrobia</taxon>
        <taxon>Methanosarcinales</taxon>
        <taxon>Methanosarcinales incertae sedis</taxon>
        <taxon>GOM Arc I cluster</taxon>
        <taxon>Candidatus Argoarchaeum</taxon>
    </lineage>
</organism>
<evidence type="ECO:0000313" key="4">
    <source>
        <dbReference type="Proteomes" id="UP000606624"/>
    </source>
</evidence>
<dbReference type="Gene3D" id="1.10.510.10">
    <property type="entry name" value="Transferase(Phosphotransferase) domain 1"/>
    <property type="match status" value="1"/>
</dbReference>
<protein>
    <recommendedName>
        <fullName evidence="1">Protein kinase domain-containing protein</fullName>
    </recommendedName>
</protein>
<dbReference type="GO" id="GO:0004672">
    <property type="term" value="F:protein kinase activity"/>
    <property type="evidence" value="ECO:0007669"/>
    <property type="project" value="InterPro"/>
</dbReference>
<dbReference type="InterPro" id="IPR011009">
    <property type="entry name" value="Kinase-like_dom_sf"/>
</dbReference>
<sequence length="920" mass="107853">MVATSSIKNIWKLLERFKDESTLLMNEDNLVVLIYITKHEGIGVDDLIKKLDKHIIHVKDNVVFLKSNRFIIGKNSLIYATEKGEEMVDIIEYSQYKIDDVPKDIILGYTLEKPPLGIGSTSFTFKAERKKIKNKVIKIFKPGIFDHIDFDKKIEALQPLSNLTNLVLPDDYGDFEWNDREFRYIVMKYIKGRTLNEFLNEKVDIDLRKFIDNFLKEVGKTLEKVEKSGLNHGDLHSNNILVVEDELEKGKKICHFHIIDFMGIKSNEEFREFELSDFEYFKQHLLKIVKVYASTPSGKPDLKKLGDRFYYIVQNLQNGEYHSFKDLFDALSAKLPPPSKLGNIKEPPFSFIRFEQYDINDPLWLRRFEVENALYAPIKRFDNVICSGPRGCGKTIYLRSLTFVPRLVKSIQNGPDKYPEVKDKVAFFDNIFGIYFACRQGEFKYFSEKYFRFTPKTQLLIKHIIALRIIKRTLNLINDGYTERVLSSEPKIESILKFLTQYLKRDLMMTPEAKERPFEQLDGILSIEENYCESILGEDENYPDISKMLNEHLLIDFFSGLKNSVSELSNIKFYVIFDDVSDPQVPFECQKIINSFMSCLNEIYCCKFSTEKFAYTYEDMSGKTLQPTNDYTYMDLSFMGAPGDRYTDKIYKQYLGKIINKRLEIANHKQNINGLLGNSPDSAQKLITLLSEYAKGNRDVYNKIKFAGWDLVIQLSSRSVRDAIAICDSIFRECETKKNLSDEIKEGKTKMPIEIQDRAIRKHSLEEYRSLLNITYHGREIFNIVRNFGEISRKYLEKEITNEEGRKYEMITIERIDAKEISEDAKKIFRTLIRYSVFLDRGLCFSREEIGLVQKITLHKKFTPALMTTYREREHLRLSKDRLEKFILHPDEFRQELITGKKIDKHQLEIFDFLEGDRNE</sequence>
<evidence type="ECO:0000313" key="2">
    <source>
        <dbReference type="EMBL" id="CAD6490286.1"/>
    </source>
</evidence>
<dbReference type="GO" id="GO:0005524">
    <property type="term" value="F:ATP binding"/>
    <property type="evidence" value="ECO:0007669"/>
    <property type="project" value="InterPro"/>
</dbReference>
<dbReference type="InterPro" id="IPR056955">
    <property type="entry name" value="ORC-CDC6-like"/>
</dbReference>
<name>A0A811T7G9_9EURY</name>
<comment type="caution">
    <text evidence="2">The sequence shown here is derived from an EMBL/GenBank/DDBJ whole genome shotgun (WGS) entry which is preliminary data.</text>
</comment>
<dbReference type="EMBL" id="CAJHIP010000007">
    <property type="protein sequence ID" value="CAD6492252.1"/>
    <property type="molecule type" value="Genomic_DNA"/>
</dbReference>
<dbReference type="InterPro" id="IPR000719">
    <property type="entry name" value="Prot_kinase_dom"/>
</dbReference>
<dbReference type="PROSITE" id="PS50011">
    <property type="entry name" value="PROTEIN_KINASE_DOM"/>
    <property type="match status" value="1"/>
</dbReference>
<dbReference type="Pfam" id="PF07714">
    <property type="entry name" value="PK_Tyr_Ser-Thr"/>
    <property type="match status" value="1"/>
</dbReference>
<dbReference type="Pfam" id="PF24389">
    <property type="entry name" value="ORC-CDC6-like"/>
    <property type="match status" value="2"/>
</dbReference>
<gene>
    <name evidence="3" type="ORF">FFODKBPE_00292</name>
    <name evidence="2" type="ORF">KFBDDELM_00167</name>
</gene>
<dbReference type="InterPro" id="IPR001245">
    <property type="entry name" value="Ser-Thr/Tyr_kinase_cat_dom"/>
</dbReference>
<dbReference type="Proteomes" id="UP000603056">
    <property type="component" value="Unassembled WGS sequence"/>
</dbReference>
<dbReference type="EMBL" id="CAJHIN010000007">
    <property type="protein sequence ID" value="CAD6490286.1"/>
    <property type="molecule type" value="Genomic_DNA"/>
</dbReference>
<reference evidence="2" key="1">
    <citation type="submission" date="2020-10" db="EMBL/GenBank/DDBJ databases">
        <authorList>
            <person name="Hahn C.J."/>
            <person name="Laso-Perez R."/>
            <person name="Vulcano F."/>
            <person name="Vaziourakis K.-M."/>
            <person name="Stokke R."/>
            <person name="Steen I.H."/>
            <person name="Teske A."/>
            <person name="Boetius A."/>
            <person name="Liebeke M."/>
            <person name="Amann R."/>
            <person name="Knittel K."/>
        </authorList>
    </citation>
    <scope>NUCLEOTIDE SEQUENCE</scope>
    <source>
        <strain evidence="2">Gfbio:e3339647-f889-4370-9287-4fb5cb688e4c:AG392E03_GoMArc1</strain>
        <strain evidence="3">Gfbio:e3339647-f889-4370-9287-4fb5cb688e4c:AG394J04_GoMArc1</strain>
    </source>
</reference>
<evidence type="ECO:0000313" key="3">
    <source>
        <dbReference type="EMBL" id="CAD6492252.1"/>
    </source>
</evidence>
<proteinExistence type="predicted"/>